<organism evidence="2 3">
    <name type="scientific">Bonamia ostreae</name>
    <dbReference type="NCBI Taxonomy" id="126728"/>
    <lineage>
        <taxon>Eukaryota</taxon>
        <taxon>Sar</taxon>
        <taxon>Rhizaria</taxon>
        <taxon>Endomyxa</taxon>
        <taxon>Ascetosporea</taxon>
        <taxon>Haplosporida</taxon>
        <taxon>Bonamia</taxon>
    </lineage>
</organism>
<name>A0ABV2ARK7_9EUKA</name>
<gene>
    <name evidence="2" type="ORF">MHBO_003822</name>
</gene>
<feature type="region of interest" description="Disordered" evidence="1">
    <location>
        <begin position="105"/>
        <end position="124"/>
    </location>
</feature>
<dbReference type="Proteomes" id="UP001439008">
    <property type="component" value="Unassembled WGS sequence"/>
</dbReference>
<protein>
    <submittedName>
        <fullName evidence="2">Uncharacterized protein</fullName>
    </submittedName>
</protein>
<evidence type="ECO:0000313" key="2">
    <source>
        <dbReference type="EMBL" id="MES1922315.1"/>
    </source>
</evidence>
<evidence type="ECO:0000256" key="1">
    <source>
        <dbReference type="SAM" id="MobiDB-lite"/>
    </source>
</evidence>
<evidence type="ECO:0000313" key="3">
    <source>
        <dbReference type="Proteomes" id="UP001439008"/>
    </source>
</evidence>
<comment type="caution">
    <text evidence="2">The sequence shown here is derived from an EMBL/GenBank/DDBJ whole genome shotgun (WGS) entry which is preliminary data.</text>
</comment>
<reference evidence="2 3" key="1">
    <citation type="journal article" date="2024" name="BMC Biol.">
        <title>Comparative genomics of Ascetosporea gives new insight into the evolutionary basis for animal parasitism in Rhizaria.</title>
        <authorList>
            <person name="Hiltunen Thoren M."/>
            <person name="Onut-Brannstrom I."/>
            <person name="Alfjorden A."/>
            <person name="Peckova H."/>
            <person name="Swords F."/>
            <person name="Hooper C."/>
            <person name="Holzer A.S."/>
            <person name="Bass D."/>
            <person name="Burki F."/>
        </authorList>
    </citation>
    <scope>NUCLEOTIDE SEQUENCE [LARGE SCALE GENOMIC DNA]</scope>
    <source>
        <strain evidence="2">20-A016</strain>
    </source>
</reference>
<dbReference type="EMBL" id="JBDODL010002572">
    <property type="protein sequence ID" value="MES1922315.1"/>
    <property type="molecule type" value="Genomic_DNA"/>
</dbReference>
<feature type="non-terminal residue" evidence="2">
    <location>
        <position position="299"/>
    </location>
</feature>
<proteinExistence type="predicted"/>
<accession>A0ABV2ARK7</accession>
<sequence length="299" mass="33961">MKEEKVEIMGDDGEFTVQWIPRVPGKYKVTIRSKENALLLDKEYNVQFVPCPENSTLKRADNEDKAFEEITHLKFHLNMLTRSKTPLPSAYTSSLNLAFDKLEHRSSKDEDRKPETKISIDPQKDDKGTHICSFATDTAGVYEINATLDGKAVCSNGVTVVFEKKPLWELHGEFKSCLPNTRQKIKLVHKDREGNRIPSNDQLRCEVRKRGEEAEDIEKSGDDVEREFEWVASVSGIYDICVELNGVSLYKFEGVMVRNELSAQNSLLECLNKAVIETEQPIKYQITLNDKNADCVGQG</sequence>
<keyword evidence="3" id="KW-1185">Reference proteome</keyword>